<name>A0A0E9SHF0_ANGAN</name>
<protein>
    <submittedName>
        <fullName evidence="1">Uncharacterized protein</fullName>
    </submittedName>
</protein>
<evidence type="ECO:0000313" key="1">
    <source>
        <dbReference type="EMBL" id="JAH40105.1"/>
    </source>
</evidence>
<reference evidence="1" key="1">
    <citation type="submission" date="2014-11" db="EMBL/GenBank/DDBJ databases">
        <authorList>
            <person name="Amaro Gonzalez C."/>
        </authorList>
    </citation>
    <scope>NUCLEOTIDE SEQUENCE</scope>
</reference>
<sequence length="40" mass="4471">MYSCYHQGWTSSLLLSHFSGVLVWICSSCVLKAHSRVQGV</sequence>
<dbReference type="EMBL" id="GBXM01068472">
    <property type="protein sequence ID" value="JAH40105.1"/>
    <property type="molecule type" value="Transcribed_RNA"/>
</dbReference>
<reference evidence="1" key="2">
    <citation type="journal article" date="2015" name="Fish Shellfish Immunol.">
        <title>Early steps in the European eel (Anguilla anguilla)-Vibrio vulnificus interaction in the gills: Role of the RtxA13 toxin.</title>
        <authorList>
            <person name="Callol A."/>
            <person name="Pajuelo D."/>
            <person name="Ebbesson L."/>
            <person name="Teles M."/>
            <person name="MacKenzie S."/>
            <person name="Amaro C."/>
        </authorList>
    </citation>
    <scope>NUCLEOTIDE SEQUENCE</scope>
</reference>
<dbReference type="AlphaFoldDB" id="A0A0E9SHF0"/>
<accession>A0A0E9SHF0</accession>
<organism evidence="1">
    <name type="scientific">Anguilla anguilla</name>
    <name type="common">European freshwater eel</name>
    <name type="synonym">Muraena anguilla</name>
    <dbReference type="NCBI Taxonomy" id="7936"/>
    <lineage>
        <taxon>Eukaryota</taxon>
        <taxon>Metazoa</taxon>
        <taxon>Chordata</taxon>
        <taxon>Craniata</taxon>
        <taxon>Vertebrata</taxon>
        <taxon>Euteleostomi</taxon>
        <taxon>Actinopterygii</taxon>
        <taxon>Neopterygii</taxon>
        <taxon>Teleostei</taxon>
        <taxon>Anguilliformes</taxon>
        <taxon>Anguillidae</taxon>
        <taxon>Anguilla</taxon>
    </lineage>
</organism>
<proteinExistence type="predicted"/>